<dbReference type="EMBL" id="AP006344">
    <property type="protein sequence ID" value="BAC84802.1"/>
    <property type="molecule type" value="Genomic_DNA"/>
</dbReference>
<evidence type="ECO:0000313" key="3">
    <source>
        <dbReference type="Proteomes" id="UP000000763"/>
    </source>
</evidence>
<feature type="compositionally biased region" description="Basic and acidic residues" evidence="1">
    <location>
        <begin position="21"/>
        <end position="32"/>
    </location>
</feature>
<dbReference type="AlphaFoldDB" id="Q6YST8"/>
<accession>Q6YST8</accession>
<organism evidence="2 3">
    <name type="scientific">Oryza sativa subsp. japonica</name>
    <name type="common">Rice</name>
    <dbReference type="NCBI Taxonomy" id="39947"/>
    <lineage>
        <taxon>Eukaryota</taxon>
        <taxon>Viridiplantae</taxon>
        <taxon>Streptophyta</taxon>
        <taxon>Embryophyta</taxon>
        <taxon>Tracheophyta</taxon>
        <taxon>Spermatophyta</taxon>
        <taxon>Magnoliopsida</taxon>
        <taxon>Liliopsida</taxon>
        <taxon>Poales</taxon>
        <taxon>Poaceae</taxon>
        <taxon>BOP clade</taxon>
        <taxon>Oryzoideae</taxon>
        <taxon>Oryzeae</taxon>
        <taxon>Oryzinae</taxon>
        <taxon>Oryza</taxon>
        <taxon>Oryza sativa</taxon>
    </lineage>
</organism>
<gene>
    <name evidence="2" type="primary">P0680C01.33</name>
</gene>
<feature type="compositionally biased region" description="Basic residues" evidence="1">
    <location>
        <begin position="90"/>
        <end position="101"/>
    </location>
</feature>
<sequence length="101" mass="10234">MGQRRGVGRCDGCGDATAGGTRRETTATRGDGDGDIGAARQRRGNGDGNGSAAAARGSERRWDARGDGTVARGHGRRDGDATARGSGRPGARRAGQRRGLG</sequence>
<feature type="compositionally biased region" description="Basic and acidic residues" evidence="1">
    <location>
        <begin position="57"/>
        <end position="66"/>
    </location>
</feature>
<reference evidence="3" key="1">
    <citation type="journal article" date="2005" name="Nature">
        <title>The map-based sequence of the rice genome.</title>
        <authorList>
            <consortium name="International rice genome sequencing project (IRGSP)"/>
            <person name="Matsumoto T."/>
            <person name="Wu J."/>
            <person name="Kanamori H."/>
            <person name="Katayose Y."/>
            <person name="Fujisawa M."/>
            <person name="Namiki N."/>
            <person name="Mizuno H."/>
            <person name="Yamamoto K."/>
            <person name="Antonio B.A."/>
            <person name="Baba T."/>
            <person name="Sakata K."/>
            <person name="Nagamura Y."/>
            <person name="Aoki H."/>
            <person name="Arikawa K."/>
            <person name="Arita K."/>
            <person name="Bito T."/>
            <person name="Chiden Y."/>
            <person name="Fujitsuka N."/>
            <person name="Fukunaka R."/>
            <person name="Hamada M."/>
            <person name="Harada C."/>
            <person name="Hayashi A."/>
            <person name="Hijishita S."/>
            <person name="Honda M."/>
            <person name="Hosokawa S."/>
            <person name="Ichikawa Y."/>
            <person name="Idonuma A."/>
            <person name="Iijima M."/>
            <person name="Ikeda M."/>
            <person name="Ikeno M."/>
            <person name="Ito K."/>
            <person name="Ito S."/>
            <person name="Ito T."/>
            <person name="Ito Y."/>
            <person name="Ito Y."/>
            <person name="Iwabuchi A."/>
            <person name="Kamiya K."/>
            <person name="Karasawa W."/>
            <person name="Kurita K."/>
            <person name="Katagiri S."/>
            <person name="Kikuta A."/>
            <person name="Kobayashi H."/>
            <person name="Kobayashi N."/>
            <person name="Machita K."/>
            <person name="Maehara T."/>
            <person name="Masukawa M."/>
            <person name="Mizubayashi T."/>
            <person name="Mukai Y."/>
            <person name="Nagasaki H."/>
            <person name="Nagata Y."/>
            <person name="Naito S."/>
            <person name="Nakashima M."/>
            <person name="Nakama Y."/>
            <person name="Nakamichi Y."/>
            <person name="Nakamura M."/>
            <person name="Meguro A."/>
            <person name="Negishi M."/>
            <person name="Ohta I."/>
            <person name="Ohta T."/>
            <person name="Okamoto M."/>
            <person name="Ono N."/>
            <person name="Saji S."/>
            <person name="Sakaguchi M."/>
            <person name="Sakai K."/>
            <person name="Shibata M."/>
            <person name="Shimokawa T."/>
            <person name="Song J."/>
            <person name="Takazaki Y."/>
            <person name="Terasawa K."/>
            <person name="Tsugane M."/>
            <person name="Tsuji K."/>
            <person name="Ueda S."/>
            <person name="Waki K."/>
            <person name="Yamagata H."/>
            <person name="Yamamoto M."/>
            <person name="Yamamoto S."/>
            <person name="Yamane H."/>
            <person name="Yoshiki S."/>
            <person name="Yoshihara R."/>
            <person name="Yukawa K."/>
            <person name="Zhong H."/>
            <person name="Yano M."/>
            <person name="Yuan Q."/>
            <person name="Ouyang S."/>
            <person name="Liu J."/>
            <person name="Jones K.M."/>
            <person name="Gansberger K."/>
            <person name="Moffat K."/>
            <person name="Hill J."/>
            <person name="Bera J."/>
            <person name="Fadrosh D."/>
            <person name="Jin S."/>
            <person name="Johri S."/>
            <person name="Kim M."/>
            <person name="Overton L."/>
            <person name="Reardon M."/>
            <person name="Tsitrin T."/>
            <person name="Vuong H."/>
            <person name="Weaver B."/>
            <person name="Ciecko A."/>
            <person name="Tallon L."/>
            <person name="Jackson J."/>
            <person name="Pai G."/>
            <person name="Aken S.V."/>
            <person name="Utterback T."/>
            <person name="Reidmuller S."/>
            <person name="Feldblyum T."/>
            <person name="Hsiao J."/>
            <person name="Zismann V."/>
            <person name="Iobst S."/>
            <person name="de Vazeille A.R."/>
            <person name="Buell C.R."/>
            <person name="Ying K."/>
            <person name="Li Y."/>
            <person name="Lu T."/>
            <person name="Huang Y."/>
            <person name="Zhao Q."/>
            <person name="Feng Q."/>
            <person name="Zhang L."/>
            <person name="Zhu J."/>
            <person name="Weng Q."/>
            <person name="Mu J."/>
            <person name="Lu Y."/>
            <person name="Fan D."/>
            <person name="Liu Y."/>
            <person name="Guan J."/>
            <person name="Zhang Y."/>
            <person name="Yu S."/>
            <person name="Liu X."/>
            <person name="Zhang Y."/>
            <person name="Hong G."/>
            <person name="Han B."/>
            <person name="Choisne N."/>
            <person name="Demange N."/>
            <person name="Orjeda G."/>
            <person name="Samain S."/>
            <person name="Cattolico L."/>
            <person name="Pelletier E."/>
            <person name="Couloux A."/>
            <person name="Segurens B."/>
            <person name="Wincker P."/>
            <person name="D'Hont A."/>
            <person name="Scarpelli C."/>
            <person name="Weissenbach J."/>
            <person name="Salanoubat M."/>
            <person name="Quetier F."/>
            <person name="Yu Y."/>
            <person name="Kim H.R."/>
            <person name="Rambo T."/>
            <person name="Currie J."/>
            <person name="Collura K."/>
            <person name="Luo M."/>
            <person name="Yang T."/>
            <person name="Ammiraju J.S.S."/>
            <person name="Engler F."/>
            <person name="Soderlund C."/>
            <person name="Wing R.A."/>
            <person name="Palmer L.E."/>
            <person name="de la Bastide M."/>
            <person name="Spiegel L."/>
            <person name="Nascimento L."/>
            <person name="Zutavern T."/>
            <person name="O'Shaughnessy A."/>
            <person name="Dike S."/>
            <person name="Dedhia N."/>
            <person name="Preston R."/>
            <person name="Balija V."/>
            <person name="McCombie W.R."/>
            <person name="Chow T."/>
            <person name="Chen H."/>
            <person name="Chung M."/>
            <person name="Chen C."/>
            <person name="Shaw J."/>
            <person name="Wu H."/>
            <person name="Hsiao K."/>
            <person name="Chao Y."/>
            <person name="Chu M."/>
            <person name="Cheng C."/>
            <person name="Hour A."/>
            <person name="Lee P."/>
            <person name="Lin S."/>
            <person name="Lin Y."/>
            <person name="Liou J."/>
            <person name="Liu S."/>
            <person name="Hsing Y."/>
            <person name="Raghuvanshi S."/>
            <person name="Mohanty A."/>
            <person name="Bharti A.K."/>
            <person name="Gaur A."/>
            <person name="Gupta V."/>
            <person name="Kumar D."/>
            <person name="Ravi V."/>
            <person name="Vij S."/>
            <person name="Kapur A."/>
            <person name="Khurana P."/>
            <person name="Khurana P."/>
            <person name="Khurana J.P."/>
            <person name="Tyagi A.K."/>
            <person name="Gaikwad K."/>
            <person name="Singh A."/>
            <person name="Dalal V."/>
            <person name="Srivastava S."/>
            <person name="Dixit A."/>
            <person name="Pal A.K."/>
            <person name="Ghazi I.A."/>
            <person name="Yadav M."/>
            <person name="Pandit A."/>
            <person name="Bhargava A."/>
            <person name="Sureshbabu K."/>
            <person name="Batra K."/>
            <person name="Sharma T.R."/>
            <person name="Mohapatra T."/>
            <person name="Singh N.K."/>
            <person name="Messing J."/>
            <person name="Nelson A.B."/>
            <person name="Fuks G."/>
            <person name="Kavchok S."/>
            <person name="Keizer G."/>
            <person name="Linton E."/>
            <person name="Llaca V."/>
            <person name="Song R."/>
            <person name="Tanyolac B."/>
            <person name="Young S."/>
            <person name="Ho-Il K."/>
            <person name="Hahn J.H."/>
            <person name="Sangsakoo G."/>
            <person name="Vanavichit A."/>
            <person name="de Mattos Luiz.A.T."/>
            <person name="Zimmer P.D."/>
            <person name="Malone G."/>
            <person name="Dellagostin O."/>
            <person name="de Oliveira A.C."/>
            <person name="Bevan M."/>
            <person name="Bancroft I."/>
            <person name="Minx P."/>
            <person name="Cordum H."/>
            <person name="Wilson R."/>
            <person name="Cheng Z."/>
            <person name="Jin W."/>
            <person name="Jiang J."/>
            <person name="Leong S.A."/>
            <person name="Iwama H."/>
            <person name="Gojobori T."/>
            <person name="Itoh T."/>
            <person name="Niimura Y."/>
            <person name="Fujii Y."/>
            <person name="Habara T."/>
            <person name="Sakai H."/>
            <person name="Sato Y."/>
            <person name="Wilson G."/>
            <person name="Kumar K."/>
            <person name="McCouch S."/>
            <person name="Juretic N."/>
            <person name="Hoen D."/>
            <person name="Wright S."/>
            <person name="Bruskiewich R."/>
            <person name="Bureau T."/>
            <person name="Miyao A."/>
            <person name="Hirochika H."/>
            <person name="Nishikawa T."/>
            <person name="Kadowaki K."/>
            <person name="Sugiura M."/>
            <person name="Burr B."/>
            <person name="Sasaki T."/>
        </authorList>
    </citation>
    <scope>NUCLEOTIDE SEQUENCE [LARGE SCALE GENOMIC DNA]</scope>
    <source>
        <strain evidence="3">cv. Nipponbare</strain>
    </source>
</reference>
<proteinExistence type="predicted"/>
<feature type="region of interest" description="Disordered" evidence="1">
    <location>
        <begin position="1"/>
        <end position="101"/>
    </location>
</feature>
<name>Q6YST8_ORYSJ</name>
<reference evidence="3" key="2">
    <citation type="journal article" date="2008" name="Nucleic Acids Res.">
        <title>The rice annotation project database (RAP-DB): 2008 update.</title>
        <authorList>
            <consortium name="The rice annotation project (RAP)"/>
        </authorList>
    </citation>
    <scope>GENOME REANNOTATION</scope>
    <source>
        <strain evidence="3">cv. Nipponbare</strain>
    </source>
</reference>
<evidence type="ECO:0000313" key="2">
    <source>
        <dbReference type="EMBL" id="BAC84802.1"/>
    </source>
</evidence>
<evidence type="ECO:0000256" key="1">
    <source>
        <dbReference type="SAM" id="MobiDB-lite"/>
    </source>
</evidence>
<protein>
    <submittedName>
        <fullName evidence="2">Uncharacterized protein</fullName>
    </submittedName>
</protein>
<dbReference type="Proteomes" id="UP000000763">
    <property type="component" value="Chromosome 7"/>
</dbReference>